<feature type="transmembrane region" description="Helical" evidence="6">
    <location>
        <begin position="140"/>
        <end position="157"/>
    </location>
</feature>
<comment type="caution">
    <text evidence="7">The sequence shown here is derived from an EMBL/GenBank/DDBJ whole genome shotgun (WGS) entry which is preliminary data.</text>
</comment>
<dbReference type="KEGG" id="crq:GCK72_005998"/>
<dbReference type="RefSeq" id="XP_003109022.2">
    <property type="nucleotide sequence ID" value="XM_003108974.2"/>
</dbReference>
<dbReference type="PANTHER" id="PTHR31627:SF16">
    <property type="entry name" value="SERPENTINE RECEPTOR CLASS GAMMA-69"/>
    <property type="match status" value="1"/>
</dbReference>
<protein>
    <recommendedName>
        <fullName evidence="6">Serpentine receptor class gamma</fullName>
    </recommendedName>
</protein>
<evidence type="ECO:0000313" key="8">
    <source>
        <dbReference type="Proteomes" id="UP000483820"/>
    </source>
</evidence>
<feature type="transmembrane region" description="Helical" evidence="6">
    <location>
        <begin position="46"/>
        <end position="66"/>
    </location>
</feature>
<keyword evidence="4 6" id="KW-1133">Transmembrane helix</keyword>
<comment type="subcellular location">
    <subcellularLocation>
        <location evidence="1">Membrane</location>
        <topology evidence="1">Multi-pass membrane protein</topology>
    </subcellularLocation>
</comment>
<dbReference type="InterPro" id="IPR051119">
    <property type="entry name" value="Nematode_SR-like"/>
</dbReference>
<gene>
    <name evidence="7" type="ORF">GCK72_005998</name>
</gene>
<evidence type="ECO:0000256" key="4">
    <source>
        <dbReference type="ARBA" id="ARBA00022989"/>
    </source>
</evidence>
<dbReference type="GO" id="GO:0004888">
    <property type="term" value="F:transmembrane signaling receptor activity"/>
    <property type="evidence" value="ECO:0007669"/>
    <property type="project" value="InterPro"/>
</dbReference>
<dbReference type="CTD" id="9820971"/>
<dbReference type="Pfam" id="PF02118">
    <property type="entry name" value="Srg"/>
    <property type="match status" value="1"/>
</dbReference>
<evidence type="ECO:0000256" key="3">
    <source>
        <dbReference type="ARBA" id="ARBA00022692"/>
    </source>
</evidence>
<feature type="transmembrane region" description="Helical" evidence="6">
    <location>
        <begin position="187"/>
        <end position="214"/>
    </location>
</feature>
<feature type="transmembrane region" description="Helical" evidence="6">
    <location>
        <begin position="101"/>
        <end position="128"/>
    </location>
</feature>
<proteinExistence type="inferred from homology"/>
<dbReference type="EMBL" id="WUAV01000002">
    <property type="protein sequence ID" value="KAF1766042.1"/>
    <property type="molecule type" value="Genomic_DNA"/>
</dbReference>
<reference evidence="7 8" key="1">
    <citation type="submission" date="2019-12" db="EMBL/GenBank/DDBJ databases">
        <title>Chromosome-level assembly of the Caenorhabditis remanei genome.</title>
        <authorList>
            <person name="Teterina A.A."/>
            <person name="Willis J.H."/>
            <person name="Phillips P.C."/>
        </authorList>
    </citation>
    <scope>NUCLEOTIDE SEQUENCE [LARGE SCALE GENOMIC DNA]</scope>
    <source>
        <strain evidence="7 8">PX506</strain>
        <tissue evidence="7">Whole organism</tissue>
    </source>
</reference>
<dbReference type="InterPro" id="IPR000609">
    <property type="entry name" value="7TM_GPCR_serpentine_rcpt_Srg"/>
</dbReference>
<name>A0A6A5HJA4_CAERE</name>
<dbReference type="GO" id="GO:0007606">
    <property type="term" value="P:sensory perception of chemical stimulus"/>
    <property type="evidence" value="ECO:0007669"/>
    <property type="project" value="UniProtKB-UniRule"/>
</dbReference>
<feature type="transmembrane region" description="Helical" evidence="6">
    <location>
        <begin position="12"/>
        <end position="34"/>
    </location>
</feature>
<evidence type="ECO:0000256" key="5">
    <source>
        <dbReference type="ARBA" id="ARBA00023136"/>
    </source>
</evidence>
<keyword evidence="3 6" id="KW-0812">Transmembrane</keyword>
<keyword evidence="5 6" id="KW-0472">Membrane</keyword>
<dbReference type="Proteomes" id="UP000483820">
    <property type="component" value="Chromosome II"/>
</dbReference>
<evidence type="ECO:0000256" key="6">
    <source>
        <dbReference type="RuleBase" id="RU280813"/>
    </source>
</evidence>
<dbReference type="AlphaFoldDB" id="A0A6A5HJA4"/>
<accession>A0A6A5HJA4</accession>
<dbReference type="GO" id="GO:0016020">
    <property type="term" value="C:membrane"/>
    <property type="evidence" value="ECO:0007669"/>
    <property type="project" value="UniProtKB-SubCell"/>
</dbReference>
<evidence type="ECO:0000256" key="2">
    <source>
        <dbReference type="ARBA" id="ARBA00005692"/>
    </source>
</evidence>
<dbReference type="GeneID" id="9820971"/>
<organism evidence="7 8">
    <name type="scientific">Caenorhabditis remanei</name>
    <name type="common">Caenorhabditis vulgaris</name>
    <dbReference type="NCBI Taxonomy" id="31234"/>
    <lineage>
        <taxon>Eukaryota</taxon>
        <taxon>Metazoa</taxon>
        <taxon>Ecdysozoa</taxon>
        <taxon>Nematoda</taxon>
        <taxon>Chromadorea</taxon>
        <taxon>Rhabditida</taxon>
        <taxon>Rhabditina</taxon>
        <taxon>Rhabditomorpha</taxon>
        <taxon>Rhabditoidea</taxon>
        <taxon>Rhabditidae</taxon>
        <taxon>Peloderinae</taxon>
        <taxon>Caenorhabditis</taxon>
    </lineage>
</organism>
<evidence type="ECO:0000313" key="7">
    <source>
        <dbReference type="EMBL" id="KAF1766042.1"/>
    </source>
</evidence>
<dbReference type="PANTHER" id="PTHR31627">
    <property type="entry name" value="SERPENTINE RECEPTOR CLASS GAMMA-RELATED"/>
    <property type="match status" value="1"/>
</dbReference>
<evidence type="ECO:0000256" key="1">
    <source>
        <dbReference type="ARBA" id="ARBA00004141"/>
    </source>
</evidence>
<feature type="transmembrane region" description="Helical" evidence="6">
    <location>
        <begin position="264"/>
        <end position="285"/>
    </location>
</feature>
<comment type="similarity">
    <text evidence="2 6">Belongs to the nematode receptor-like protein srg family.</text>
</comment>
<sequence>MNSCHPPTDEMAGLIGIYIFQGCYGLLTVAIYALNIRALQHHKANIDKSFSLLYTCCAALSITYFLDHFLIRRFVKLGFFCEFILEKFKEPNYWMMPYKTVASYCPIAILVFHTLIAAHRFSIVVAPIRGIQIWDHYRRVFAIFGFLIPFIFMWFMVPCKSYAKLDSEGNGGLDIEYDKVFSFSSSLFAAIAAVFFGLLTLFLTFGMLIVLVNLSLRKLGQAEINLIIFEIFMTVFTMIYAFTQGILYYSIYIAKDMELKSIVIQFRTFAIDIFILPQAWTLLFLSTTVRRSTLRIFGKHLGIEFLSTDIDNQKITRMNSTAPPTYSLQKSVVLNNNFTAPK</sequence>
<feature type="transmembrane region" description="Helical" evidence="6">
    <location>
        <begin position="226"/>
        <end position="252"/>
    </location>
</feature>